<proteinExistence type="predicted"/>
<dbReference type="Proteomes" id="UP000694409">
    <property type="component" value="Unassembled WGS sequence"/>
</dbReference>
<evidence type="ECO:0000313" key="2">
    <source>
        <dbReference type="Proteomes" id="UP000694409"/>
    </source>
</evidence>
<dbReference type="Ensembl" id="ENSSCAT00000007046.1">
    <property type="protein sequence ID" value="ENSSCAP00000006174.1"/>
    <property type="gene ID" value="ENSSCAG00000004830.1"/>
</dbReference>
<accession>A0A8C9MN44</accession>
<keyword evidence="2" id="KW-1185">Reference proteome</keyword>
<evidence type="ECO:0000313" key="1">
    <source>
        <dbReference type="Ensembl" id="ENSSCAP00000006174.1"/>
    </source>
</evidence>
<organism evidence="1 2">
    <name type="scientific">Serinus canaria</name>
    <name type="common">Island canary</name>
    <name type="synonym">Fringilla canaria</name>
    <dbReference type="NCBI Taxonomy" id="9135"/>
    <lineage>
        <taxon>Eukaryota</taxon>
        <taxon>Metazoa</taxon>
        <taxon>Chordata</taxon>
        <taxon>Craniata</taxon>
        <taxon>Vertebrata</taxon>
        <taxon>Euteleostomi</taxon>
        <taxon>Archelosauria</taxon>
        <taxon>Archosauria</taxon>
        <taxon>Dinosauria</taxon>
        <taxon>Saurischia</taxon>
        <taxon>Theropoda</taxon>
        <taxon>Coelurosauria</taxon>
        <taxon>Aves</taxon>
        <taxon>Neognathae</taxon>
        <taxon>Neoaves</taxon>
        <taxon>Telluraves</taxon>
        <taxon>Australaves</taxon>
        <taxon>Passeriformes</taxon>
        <taxon>Passeroidea</taxon>
        <taxon>Fringillidae</taxon>
        <taxon>Carduelinae</taxon>
        <taxon>Serinus</taxon>
    </lineage>
</organism>
<name>A0A8C9MN44_SERCA</name>
<sequence length="83" mass="9096">TEVLSLHSQIHGYSTTFNKSETSPVPPSWRGQGVLMLSEPAFWGLTGDVDVQNACHEKLVLSALTCTAVPQMSLEMSLTFHLH</sequence>
<protein>
    <submittedName>
        <fullName evidence="1">Uncharacterized protein</fullName>
    </submittedName>
</protein>
<dbReference type="AlphaFoldDB" id="A0A8C9MN44"/>
<reference evidence="1" key="1">
    <citation type="submission" date="2025-08" db="UniProtKB">
        <authorList>
            <consortium name="Ensembl"/>
        </authorList>
    </citation>
    <scope>IDENTIFICATION</scope>
</reference>
<reference evidence="1" key="2">
    <citation type="submission" date="2025-09" db="UniProtKB">
        <authorList>
            <consortium name="Ensembl"/>
        </authorList>
    </citation>
    <scope>IDENTIFICATION</scope>
</reference>